<dbReference type="InterPro" id="IPR000372">
    <property type="entry name" value="LRRNT"/>
</dbReference>
<keyword evidence="3" id="KW-0732">Signal</keyword>
<dbReference type="InterPro" id="IPR001611">
    <property type="entry name" value="Leu-rich_rpt"/>
</dbReference>
<dbReference type="GO" id="GO:0005615">
    <property type="term" value="C:extracellular space"/>
    <property type="evidence" value="ECO:0007669"/>
    <property type="project" value="TreeGrafter"/>
</dbReference>
<sequence>MVMGISRFEALMLTVTKNTHLLSLGCTHSHSAQLFGLPRCSFTPSLSGFSAARLSPQFLQTAQVIDSMRLACLTLLLVSACWALPFRQTGFLDFMMEDEGPSGYGPTTSAPRKELPEPEDPLFRGPELPEILGPVCPFRCQCHLHVVQCSDLGMKNVPENIPSDTYLLDLQNNKITEIKENDFKGLKALHALILVNNKITIIHAKALAPLVNLERLYLSKNMLKDIPNNMPKTVQELRIHENQISKIKKASFTGMVNVIVMELGSNPLTSSGVDADAFKDLKRVSYIRIADTNITSIPKGLPTSLSELHLDGNKITKVTIDSMKGLKHLAKLGLSHNEIAVVENGTVAMMPHLRELHLEHNHLTSVPAGLSEHKYIQVIYLHSNKIASVGTEDFCPPSFNTKKAMYSGISLFSNPVSYWEIQPITFRCVFDRSAVQLGNYRKK</sequence>
<evidence type="ECO:0000256" key="6">
    <source>
        <dbReference type="ARBA" id="ARBA00023180"/>
    </source>
</evidence>
<comment type="subcellular location">
    <subcellularLocation>
        <location evidence="7">Secreted</location>
        <location evidence="7">Extracellular space</location>
        <location evidence="7">Extracellular matrix</location>
    </subcellularLocation>
</comment>
<evidence type="ECO:0000256" key="1">
    <source>
        <dbReference type="ARBA" id="ARBA00021503"/>
    </source>
</evidence>
<dbReference type="SUPFAM" id="SSF52058">
    <property type="entry name" value="L domain-like"/>
    <property type="match status" value="1"/>
</dbReference>
<evidence type="ECO:0000256" key="3">
    <source>
        <dbReference type="ARBA" id="ARBA00022729"/>
    </source>
</evidence>
<comment type="caution">
    <text evidence="9">The sequence shown here is derived from an EMBL/GenBank/DDBJ whole genome shotgun (WGS) entry which is preliminary data.</text>
</comment>
<evidence type="ECO:0000256" key="7">
    <source>
        <dbReference type="RuleBase" id="RU364097"/>
    </source>
</evidence>
<evidence type="ECO:0000256" key="2">
    <source>
        <dbReference type="ARBA" id="ARBA00022614"/>
    </source>
</evidence>
<dbReference type="InterPro" id="IPR050333">
    <property type="entry name" value="SLRP"/>
</dbReference>
<reference evidence="9" key="1">
    <citation type="submission" date="2020-07" db="EMBL/GenBank/DDBJ databases">
        <title>Clarias magur genome sequencing, assembly and annotation.</title>
        <authorList>
            <person name="Kushwaha B."/>
            <person name="Kumar R."/>
            <person name="Das P."/>
            <person name="Joshi C.G."/>
            <person name="Kumar D."/>
            <person name="Nagpure N.S."/>
            <person name="Pandey M."/>
            <person name="Agarwal S."/>
            <person name="Srivastava S."/>
            <person name="Singh M."/>
            <person name="Sahoo L."/>
            <person name="Jayasankar P."/>
            <person name="Meher P.K."/>
            <person name="Koringa P.G."/>
            <person name="Iquebal M.A."/>
            <person name="Das S.P."/>
            <person name="Bit A."/>
            <person name="Patnaik S."/>
            <person name="Patel N."/>
            <person name="Shah T.M."/>
            <person name="Hinsu A."/>
            <person name="Jena J.K."/>
        </authorList>
    </citation>
    <scope>NUCLEOTIDE SEQUENCE</scope>
    <source>
        <strain evidence="9">CIFAMagur01</strain>
        <tissue evidence="9">Testis</tissue>
    </source>
</reference>
<dbReference type="SMART" id="SM00369">
    <property type="entry name" value="LRR_TYP"/>
    <property type="match status" value="6"/>
</dbReference>
<gene>
    <name evidence="9" type="primary">dcn</name>
    <name evidence="9" type="ORF">DAT39_020766</name>
</gene>
<comment type="similarity">
    <text evidence="7">Belongs to the small leucine-rich proteoglycan (SLRP) family. SLRP class I subfamily.</text>
</comment>
<evidence type="ECO:0000256" key="5">
    <source>
        <dbReference type="ARBA" id="ARBA00022974"/>
    </source>
</evidence>
<keyword evidence="7" id="KW-0964">Secreted</keyword>
<dbReference type="Gene3D" id="3.80.10.10">
    <property type="entry name" value="Ribonuclease Inhibitor"/>
    <property type="match status" value="1"/>
</dbReference>
<protein>
    <recommendedName>
        <fullName evidence="1 7">Decorin</fullName>
    </recommendedName>
    <alternativeName>
        <fullName evidence="7">Bone proteoglycan II</fullName>
    </alternativeName>
</protein>
<keyword evidence="10" id="KW-1185">Reference proteome</keyword>
<keyword evidence="6" id="KW-0325">Glycoprotein</keyword>
<dbReference type="InterPro" id="IPR003591">
    <property type="entry name" value="Leu-rich_rpt_typical-subtyp"/>
</dbReference>
<dbReference type="InterPro" id="IPR032675">
    <property type="entry name" value="LRR_dom_sf"/>
</dbReference>
<dbReference type="EMBL" id="QNUK01000797">
    <property type="protein sequence ID" value="KAF5889533.1"/>
    <property type="molecule type" value="Genomic_DNA"/>
</dbReference>
<dbReference type="PANTHER" id="PTHR45712:SF14">
    <property type="entry name" value="DECORIN"/>
    <property type="match status" value="1"/>
</dbReference>
<dbReference type="SMART" id="SM00013">
    <property type="entry name" value="LRRNT"/>
    <property type="match status" value="1"/>
</dbReference>
<dbReference type="AlphaFoldDB" id="A0A8J4X0V0"/>
<accession>A0A8J4X0V0</accession>
<evidence type="ECO:0000259" key="8">
    <source>
        <dbReference type="SMART" id="SM00013"/>
    </source>
</evidence>
<dbReference type="PANTHER" id="PTHR45712">
    <property type="entry name" value="AGAP008170-PA"/>
    <property type="match status" value="1"/>
</dbReference>
<dbReference type="Pfam" id="PF13855">
    <property type="entry name" value="LRR_8"/>
    <property type="match status" value="3"/>
</dbReference>
<name>A0A8J4X0V0_CLAMG</name>
<evidence type="ECO:0000313" key="9">
    <source>
        <dbReference type="EMBL" id="KAF5889533.1"/>
    </source>
</evidence>
<comment type="subunit">
    <text evidence="7">Binds to type I and type II collagen, fibronectin and TGF-beta. Forms a ternary complex with MFAP2 and ELN.</text>
</comment>
<evidence type="ECO:0000313" key="10">
    <source>
        <dbReference type="Proteomes" id="UP000727407"/>
    </source>
</evidence>
<feature type="domain" description="LRRNT" evidence="8">
    <location>
        <begin position="135"/>
        <end position="167"/>
    </location>
</feature>
<keyword evidence="2" id="KW-0433">Leucine-rich repeat</keyword>
<dbReference type="OrthoDB" id="1111193at2759"/>
<keyword evidence="7" id="KW-0272">Extracellular matrix</keyword>
<dbReference type="Proteomes" id="UP000727407">
    <property type="component" value="Unassembled WGS sequence"/>
</dbReference>
<proteinExistence type="inferred from homology"/>
<dbReference type="Pfam" id="PF01462">
    <property type="entry name" value="LRRNT"/>
    <property type="match status" value="1"/>
</dbReference>
<keyword evidence="5" id="KW-0654">Proteoglycan</keyword>
<comment type="function">
    <text evidence="7">May affect the rate of fibrils formation.</text>
</comment>
<dbReference type="PROSITE" id="PS51450">
    <property type="entry name" value="LRR"/>
    <property type="match status" value="2"/>
</dbReference>
<keyword evidence="4" id="KW-0677">Repeat</keyword>
<evidence type="ECO:0000256" key="4">
    <source>
        <dbReference type="ARBA" id="ARBA00022737"/>
    </source>
</evidence>
<organism evidence="9 10">
    <name type="scientific">Clarias magur</name>
    <name type="common">Asian catfish</name>
    <name type="synonym">Macropteronotus magur</name>
    <dbReference type="NCBI Taxonomy" id="1594786"/>
    <lineage>
        <taxon>Eukaryota</taxon>
        <taxon>Metazoa</taxon>
        <taxon>Chordata</taxon>
        <taxon>Craniata</taxon>
        <taxon>Vertebrata</taxon>
        <taxon>Euteleostomi</taxon>
        <taxon>Actinopterygii</taxon>
        <taxon>Neopterygii</taxon>
        <taxon>Teleostei</taxon>
        <taxon>Ostariophysi</taxon>
        <taxon>Siluriformes</taxon>
        <taxon>Clariidae</taxon>
        <taxon>Clarias</taxon>
    </lineage>
</organism>